<gene>
    <name evidence="2" type="ORF">Q0590_32395</name>
</gene>
<evidence type="ECO:0000313" key="2">
    <source>
        <dbReference type="EMBL" id="MDO1451020.1"/>
    </source>
</evidence>
<accession>A0ABT8RG08</accession>
<proteinExistence type="predicted"/>
<dbReference type="EC" id="2.4.-.-" evidence="2"/>
<keyword evidence="3" id="KW-1185">Reference proteome</keyword>
<evidence type="ECO:0000313" key="3">
    <source>
        <dbReference type="Proteomes" id="UP001168528"/>
    </source>
</evidence>
<dbReference type="CDD" id="cd00761">
    <property type="entry name" value="Glyco_tranf_GTA_type"/>
    <property type="match status" value="1"/>
</dbReference>
<dbReference type="RefSeq" id="WP_302041820.1">
    <property type="nucleotide sequence ID" value="NZ_JAUKPO010000040.1"/>
</dbReference>
<dbReference type="InterPro" id="IPR050834">
    <property type="entry name" value="Glycosyltransf_2"/>
</dbReference>
<dbReference type="GO" id="GO:0016757">
    <property type="term" value="F:glycosyltransferase activity"/>
    <property type="evidence" value="ECO:0007669"/>
    <property type="project" value="UniProtKB-KW"/>
</dbReference>
<dbReference type="Proteomes" id="UP001168528">
    <property type="component" value="Unassembled WGS sequence"/>
</dbReference>
<dbReference type="PANTHER" id="PTHR43685:SF2">
    <property type="entry name" value="GLYCOSYLTRANSFERASE 2-LIKE DOMAIN-CONTAINING PROTEIN"/>
    <property type="match status" value="1"/>
</dbReference>
<dbReference type="Gene3D" id="3.90.550.10">
    <property type="entry name" value="Spore Coat Polysaccharide Biosynthesis Protein SpsA, Chain A"/>
    <property type="match status" value="1"/>
</dbReference>
<evidence type="ECO:0000259" key="1">
    <source>
        <dbReference type="Pfam" id="PF00535"/>
    </source>
</evidence>
<protein>
    <submittedName>
        <fullName evidence="2">Glycosyltransferase family 2 protein</fullName>
        <ecNumber evidence="2">2.4.-.-</ecNumber>
    </submittedName>
</protein>
<dbReference type="InterPro" id="IPR001173">
    <property type="entry name" value="Glyco_trans_2-like"/>
</dbReference>
<name>A0ABT8RG08_9BACT</name>
<dbReference type="InterPro" id="IPR029044">
    <property type="entry name" value="Nucleotide-diphossugar_trans"/>
</dbReference>
<dbReference type="PANTHER" id="PTHR43685">
    <property type="entry name" value="GLYCOSYLTRANSFERASE"/>
    <property type="match status" value="1"/>
</dbReference>
<feature type="domain" description="Glycosyltransferase 2-like" evidence="1">
    <location>
        <begin position="5"/>
        <end position="117"/>
    </location>
</feature>
<dbReference type="SUPFAM" id="SSF53448">
    <property type="entry name" value="Nucleotide-diphospho-sugar transferases"/>
    <property type="match status" value="1"/>
</dbReference>
<reference evidence="2" key="1">
    <citation type="submission" date="2023-07" db="EMBL/GenBank/DDBJ databases">
        <title>The genome sequence of Rhodocytophaga aerolata KACC 12507.</title>
        <authorList>
            <person name="Zhang X."/>
        </authorList>
    </citation>
    <scope>NUCLEOTIDE SEQUENCE</scope>
    <source>
        <strain evidence="2">KACC 12507</strain>
    </source>
</reference>
<keyword evidence="2" id="KW-0328">Glycosyltransferase</keyword>
<sequence length="316" mass="36573">MSKVTIILPNYNHAAYLNKRIESILHQTYQDFEIILMDDFSTDKSREVLNQYLHHPKVCKVLFNTINSGSTFLQWQKGIDVAEGEYIWIAESDDYADELFLETLVARLEQYPQVGIAYCQSFRVDEHNTVICSCKDLYPSIACGKVFNGRDVVLNYMVGANLIPNASAVLFRKEIAKQIDSTYTQFKFSGDWWFWCELLLKSDIIHICEEMNYFRLHRNKVTVSAIKNGLGIIEGLHILKLLRQKANLPKEIYTNKTKNYANTFICSQSDQTEEAPLPAKVAAKILWQGFKANKLFIKRVIYLFLRKKLFKVGMIP</sequence>
<dbReference type="Pfam" id="PF00535">
    <property type="entry name" value="Glycos_transf_2"/>
    <property type="match status" value="1"/>
</dbReference>
<keyword evidence="2" id="KW-0808">Transferase</keyword>
<dbReference type="EMBL" id="JAUKPO010000040">
    <property type="protein sequence ID" value="MDO1451020.1"/>
    <property type="molecule type" value="Genomic_DNA"/>
</dbReference>
<organism evidence="2 3">
    <name type="scientific">Rhodocytophaga aerolata</name>
    <dbReference type="NCBI Taxonomy" id="455078"/>
    <lineage>
        <taxon>Bacteria</taxon>
        <taxon>Pseudomonadati</taxon>
        <taxon>Bacteroidota</taxon>
        <taxon>Cytophagia</taxon>
        <taxon>Cytophagales</taxon>
        <taxon>Rhodocytophagaceae</taxon>
        <taxon>Rhodocytophaga</taxon>
    </lineage>
</organism>
<comment type="caution">
    <text evidence="2">The sequence shown here is derived from an EMBL/GenBank/DDBJ whole genome shotgun (WGS) entry which is preliminary data.</text>
</comment>